<sequence length="289" mass="33493">MWEVEAAAFYLDLKLSSITKELLKSKVTELTGVCERLDGESATKSLVIEEIIERIRLLENEVGGLKRKLSAYTPVITSLKEDFASLEYIYFLWTNKTFAVSSREHKDVVIETYHQENSYLSSKENKSTLIPDGVANLLNGPHAHNAWRTKSQKRSLMKDIPLDHKSNDPDYNKYFKRDHSMNVEHKLHSYETDQHDVTEENKQGYATIEDIITCHRSNNSRRYPNPNYSSELEAEKELGIDKLELSKTRKKTSKDGKRKILERLSSDAQRLAILQMTLQDLKKKRETKK</sequence>
<accession>A0AAN9PDX1</accession>
<organism evidence="1 2">
    <name type="scientific">Clitoria ternatea</name>
    <name type="common">Butterfly pea</name>
    <dbReference type="NCBI Taxonomy" id="43366"/>
    <lineage>
        <taxon>Eukaryota</taxon>
        <taxon>Viridiplantae</taxon>
        <taxon>Streptophyta</taxon>
        <taxon>Embryophyta</taxon>
        <taxon>Tracheophyta</taxon>
        <taxon>Spermatophyta</taxon>
        <taxon>Magnoliopsida</taxon>
        <taxon>eudicotyledons</taxon>
        <taxon>Gunneridae</taxon>
        <taxon>Pentapetalae</taxon>
        <taxon>rosids</taxon>
        <taxon>fabids</taxon>
        <taxon>Fabales</taxon>
        <taxon>Fabaceae</taxon>
        <taxon>Papilionoideae</taxon>
        <taxon>50 kb inversion clade</taxon>
        <taxon>NPAAA clade</taxon>
        <taxon>indigoferoid/millettioid clade</taxon>
        <taxon>Phaseoleae</taxon>
        <taxon>Clitoria</taxon>
    </lineage>
</organism>
<keyword evidence="2" id="KW-1185">Reference proteome</keyword>
<dbReference type="GO" id="GO:0051015">
    <property type="term" value="F:actin filament binding"/>
    <property type="evidence" value="ECO:0007669"/>
    <property type="project" value="TreeGrafter"/>
</dbReference>
<dbReference type="EMBL" id="JAYKXN010000004">
    <property type="protein sequence ID" value="KAK7293839.1"/>
    <property type="molecule type" value="Genomic_DNA"/>
</dbReference>
<evidence type="ECO:0000313" key="2">
    <source>
        <dbReference type="Proteomes" id="UP001359559"/>
    </source>
</evidence>
<gene>
    <name evidence="1" type="ORF">RJT34_16715</name>
</gene>
<reference evidence="1 2" key="1">
    <citation type="submission" date="2024-01" db="EMBL/GenBank/DDBJ databases">
        <title>The genomes of 5 underutilized Papilionoideae crops provide insights into root nodulation and disease resistance.</title>
        <authorList>
            <person name="Yuan L."/>
        </authorList>
    </citation>
    <scope>NUCLEOTIDE SEQUENCE [LARGE SCALE GENOMIC DNA]</scope>
    <source>
        <strain evidence="1">LY-2023</strain>
        <tissue evidence="1">Leaf</tissue>
    </source>
</reference>
<dbReference type="AlphaFoldDB" id="A0AAN9PDX1"/>
<name>A0AAN9PDX1_CLITE</name>
<evidence type="ECO:0000313" key="1">
    <source>
        <dbReference type="EMBL" id="KAK7293839.1"/>
    </source>
</evidence>
<proteinExistence type="predicted"/>
<dbReference type="GO" id="GO:0005886">
    <property type="term" value="C:plasma membrane"/>
    <property type="evidence" value="ECO:0007669"/>
    <property type="project" value="TreeGrafter"/>
</dbReference>
<dbReference type="PANTHER" id="PTHR32258">
    <property type="entry name" value="PROTEIN NETWORKED 4A"/>
    <property type="match status" value="1"/>
</dbReference>
<protein>
    <submittedName>
        <fullName evidence="1">Uncharacterized protein</fullName>
    </submittedName>
</protein>
<comment type="caution">
    <text evidence="1">The sequence shown here is derived from an EMBL/GenBank/DDBJ whole genome shotgun (WGS) entry which is preliminary data.</text>
</comment>
<dbReference type="InterPro" id="IPR051861">
    <property type="entry name" value="NET_actin-binding_domain"/>
</dbReference>
<dbReference type="Proteomes" id="UP001359559">
    <property type="component" value="Unassembled WGS sequence"/>
</dbReference>
<dbReference type="PANTHER" id="PTHR32258:SF27">
    <property type="entry name" value="INTERACTING (KIP1-LIKE) FAMILY PROTEIN, PUTATIVE-RELATED"/>
    <property type="match status" value="1"/>
</dbReference>